<dbReference type="InterPro" id="IPR053140">
    <property type="entry name" value="GDSL_Rv0518-like"/>
</dbReference>
<keyword evidence="4" id="KW-1185">Reference proteome</keyword>
<dbReference type="PROSITE" id="PS51318">
    <property type="entry name" value="TAT"/>
    <property type="match status" value="1"/>
</dbReference>
<name>A0ABQ2ARV0_9MICC</name>
<feature type="signal peptide" evidence="1">
    <location>
        <begin position="1"/>
        <end position="37"/>
    </location>
</feature>
<dbReference type="PANTHER" id="PTHR43784:SF2">
    <property type="entry name" value="GDSL-LIKE LIPASE_ACYLHYDROLASE, PUTATIVE (AFU_ORTHOLOGUE AFUA_2G00820)-RELATED"/>
    <property type="match status" value="1"/>
</dbReference>
<protein>
    <recommendedName>
        <fullName evidence="2">SGNH hydrolase-type esterase domain-containing protein</fullName>
    </recommendedName>
</protein>
<sequence length="234" mass="24908">MIINNMSRRALRQLAAASLSVLVLMAAGAVPPHPARAGVPPVRIVVVGDSLSTGYGTSPQLAWPALLSADPRFKGNVNVINAAVNGSGYVSQGDFDGTFGTQVSSFVTPDTDIVVFFGSENDMGYAPNAVHDAAKATLTAAEATAPNTRFIVVGPPSYTPDPEPERLNVRHEIQAAARDTDAQFVDPISESWISGQVDELIGPDGDHPTEAGQRYLRERMQQLIDNQGFTRHDA</sequence>
<accession>A0ABQ2ARV0</accession>
<proteinExistence type="predicted"/>
<reference evidence="4" key="1">
    <citation type="journal article" date="2019" name="Int. J. Syst. Evol. Microbiol.">
        <title>The Global Catalogue of Microorganisms (GCM) 10K type strain sequencing project: providing services to taxonomists for standard genome sequencing and annotation.</title>
        <authorList>
            <consortium name="The Broad Institute Genomics Platform"/>
            <consortium name="The Broad Institute Genome Sequencing Center for Infectious Disease"/>
            <person name="Wu L."/>
            <person name="Ma J."/>
        </authorList>
    </citation>
    <scope>NUCLEOTIDE SEQUENCE [LARGE SCALE GENOMIC DNA]</scope>
    <source>
        <strain evidence="4">CGMCC 1.12778</strain>
    </source>
</reference>
<keyword evidence="1" id="KW-0732">Signal</keyword>
<dbReference type="Proteomes" id="UP000643279">
    <property type="component" value="Unassembled WGS sequence"/>
</dbReference>
<dbReference type="EMBL" id="BMFW01000006">
    <property type="protein sequence ID" value="GGH94584.1"/>
    <property type="molecule type" value="Genomic_DNA"/>
</dbReference>
<dbReference type="InterPro" id="IPR006311">
    <property type="entry name" value="TAT_signal"/>
</dbReference>
<feature type="domain" description="SGNH hydrolase-type esterase" evidence="2">
    <location>
        <begin position="46"/>
        <end position="214"/>
    </location>
</feature>
<evidence type="ECO:0000256" key="1">
    <source>
        <dbReference type="SAM" id="SignalP"/>
    </source>
</evidence>
<comment type="caution">
    <text evidence="3">The sequence shown here is derived from an EMBL/GenBank/DDBJ whole genome shotgun (WGS) entry which is preliminary data.</text>
</comment>
<gene>
    <name evidence="3" type="ORF">GCM10007170_18120</name>
</gene>
<evidence type="ECO:0000313" key="4">
    <source>
        <dbReference type="Proteomes" id="UP000643279"/>
    </source>
</evidence>
<dbReference type="SUPFAM" id="SSF52266">
    <property type="entry name" value="SGNH hydrolase"/>
    <property type="match status" value="1"/>
</dbReference>
<dbReference type="CDD" id="cd00229">
    <property type="entry name" value="SGNH_hydrolase"/>
    <property type="match status" value="1"/>
</dbReference>
<organism evidence="3 4">
    <name type="scientific">Arthrobacter liuii</name>
    <dbReference type="NCBI Taxonomy" id="1476996"/>
    <lineage>
        <taxon>Bacteria</taxon>
        <taxon>Bacillati</taxon>
        <taxon>Actinomycetota</taxon>
        <taxon>Actinomycetes</taxon>
        <taxon>Micrococcales</taxon>
        <taxon>Micrococcaceae</taxon>
        <taxon>Arthrobacter</taxon>
    </lineage>
</organism>
<dbReference type="InterPro" id="IPR036514">
    <property type="entry name" value="SGNH_hydro_sf"/>
</dbReference>
<dbReference type="PANTHER" id="PTHR43784">
    <property type="entry name" value="GDSL-LIKE LIPASE/ACYLHYDROLASE, PUTATIVE (AFU_ORTHOLOGUE AFUA_2G00820)-RELATED"/>
    <property type="match status" value="1"/>
</dbReference>
<dbReference type="RefSeq" id="WP_188571297.1">
    <property type="nucleotide sequence ID" value="NZ_BMFW01000006.1"/>
</dbReference>
<dbReference type="InterPro" id="IPR013830">
    <property type="entry name" value="SGNH_hydro"/>
</dbReference>
<feature type="chain" id="PRO_5046732108" description="SGNH hydrolase-type esterase domain-containing protein" evidence="1">
    <location>
        <begin position="38"/>
        <end position="234"/>
    </location>
</feature>
<dbReference type="Pfam" id="PF13472">
    <property type="entry name" value="Lipase_GDSL_2"/>
    <property type="match status" value="1"/>
</dbReference>
<dbReference type="Gene3D" id="3.40.50.1110">
    <property type="entry name" value="SGNH hydrolase"/>
    <property type="match status" value="1"/>
</dbReference>
<evidence type="ECO:0000313" key="3">
    <source>
        <dbReference type="EMBL" id="GGH94584.1"/>
    </source>
</evidence>
<evidence type="ECO:0000259" key="2">
    <source>
        <dbReference type="Pfam" id="PF13472"/>
    </source>
</evidence>